<evidence type="ECO:0000256" key="1">
    <source>
        <dbReference type="ARBA" id="ARBA00005854"/>
    </source>
</evidence>
<dbReference type="Pfam" id="PF00389">
    <property type="entry name" value="2-Hacid_dh"/>
    <property type="match status" value="1"/>
</dbReference>
<dbReference type="PANTHER" id="PTHR43333">
    <property type="entry name" value="2-HACID_DH_C DOMAIN-CONTAINING PROTEIN"/>
    <property type="match status" value="1"/>
</dbReference>
<dbReference type="AlphaFoldDB" id="A0A1M7TWK0"/>
<dbReference type="RefSeq" id="WP_072773000.1">
    <property type="nucleotide sequence ID" value="NZ_FRDN01000008.1"/>
</dbReference>
<evidence type="ECO:0000256" key="4">
    <source>
        <dbReference type="RuleBase" id="RU003719"/>
    </source>
</evidence>
<dbReference type="STRING" id="1121395.SAMN02745215_02620"/>
<evidence type="ECO:0000259" key="5">
    <source>
        <dbReference type="Pfam" id="PF00389"/>
    </source>
</evidence>
<evidence type="ECO:0000313" key="7">
    <source>
        <dbReference type="EMBL" id="SHN75114.1"/>
    </source>
</evidence>
<dbReference type="InterPro" id="IPR036291">
    <property type="entry name" value="NAD(P)-bd_dom_sf"/>
</dbReference>
<evidence type="ECO:0000313" key="8">
    <source>
        <dbReference type="Proteomes" id="UP000184010"/>
    </source>
</evidence>
<dbReference type="CDD" id="cd05300">
    <property type="entry name" value="2-Hacid_dh_1"/>
    <property type="match status" value="1"/>
</dbReference>
<sequence>MKIKKIAILFQSTNKVPIEFEERHLDMIRQTVPGVNVVRAYTESELLPGELDADVLITWGQYSPVEFCTKATNLKWIHAVSAGIEGLTIPEIMSLDAVMSNTKGIHGIPMAEHTMALILASLRQLPVLLKQQQEKVWLKHKPDETQGKTVGIIGLGSIGEEVAKKCKLFGMKVVATKRTPVACEWVDELYPDHQLDKLLCQADFVVVVVPLTPETTKLIGEKEFKLMKKTSYIINIARGKVIDEKALVKALQDGDIGGAGLDCVEDEPLPQDSPLWDMPNVIITPHTAADSPFYMDRAMNQFCESLKKFINNQDILNKINKNKGY</sequence>
<dbReference type="GO" id="GO:0051287">
    <property type="term" value="F:NAD binding"/>
    <property type="evidence" value="ECO:0007669"/>
    <property type="project" value="InterPro"/>
</dbReference>
<organism evidence="7 8">
    <name type="scientific">Desulfitobacterium chlororespirans DSM 11544</name>
    <dbReference type="NCBI Taxonomy" id="1121395"/>
    <lineage>
        <taxon>Bacteria</taxon>
        <taxon>Bacillati</taxon>
        <taxon>Bacillota</taxon>
        <taxon>Clostridia</taxon>
        <taxon>Eubacteriales</taxon>
        <taxon>Desulfitobacteriaceae</taxon>
        <taxon>Desulfitobacterium</taxon>
    </lineage>
</organism>
<dbReference type="Gene3D" id="3.40.50.720">
    <property type="entry name" value="NAD(P)-binding Rossmann-like Domain"/>
    <property type="match status" value="2"/>
</dbReference>
<dbReference type="FunFam" id="3.40.50.720:FF:000203">
    <property type="entry name" value="D-3-phosphoglycerate dehydrogenase (SerA)"/>
    <property type="match status" value="1"/>
</dbReference>
<feature type="domain" description="D-isomer specific 2-hydroxyacid dehydrogenase NAD-binding" evidence="6">
    <location>
        <begin position="115"/>
        <end position="288"/>
    </location>
</feature>
<comment type="similarity">
    <text evidence="1 4">Belongs to the D-isomer specific 2-hydroxyacid dehydrogenase family.</text>
</comment>
<dbReference type="InterPro" id="IPR006139">
    <property type="entry name" value="D-isomer_2_OHA_DH_cat_dom"/>
</dbReference>
<evidence type="ECO:0000256" key="3">
    <source>
        <dbReference type="ARBA" id="ARBA00023027"/>
    </source>
</evidence>
<dbReference type="GO" id="GO:0016616">
    <property type="term" value="F:oxidoreductase activity, acting on the CH-OH group of donors, NAD or NADP as acceptor"/>
    <property type="evidence" value="ECO:0007669"/>
    <property type="project" value="InterPro"/>
</dbReference>
<name>A0A1M7TWK0_9FIRM</name>
<dbReference type="SUPFAM" id="SSF52283">
    <property type="entry name" value="Formate/glycerate dehydrogenase catalytic domain-like"/>
    <property type="match status" value="1"/>
</dbReference>
<proteinExistence type="inferred from homology"/>
<gene>
    <name evidence="7" type="ORF">SAMN02745215_02620</name>
</gene>
<protein>
    <submittedName>
        <fullName evidence="7">Phosphoglycerate dehydrogenase</fullName>
    </submittedName>
</protein>
<accession>A0A1M7TWK0</accession>
<dbReference type="PROSITE" id="PS00671">
    <property type="entry name" value="D_2_HYDROXYACID_DH_3"/>
    <property type="match status" value="1"/>
</dbReference>
<keyword evidence="2 4" id="KW-0560">Oxidoreductase</keyword>
<dbReference type="Proteomes" id="UP000184010">
    <property type="component" value="Unassembled WGS sequence"/>
</dbReference>
<dbReference type="EMBL" id="FRDN01000008">
    <property type="protein sequence ID" value="SHN75114.1"/>
    <property type="molecule type" value="Genomic_DNA"/>
</dbReference>
<evidence type="ECO:0000259" key="6">
    <source>
        <dbReference type="Pfam" id="PF02826"/>
    </source>
</evidence>
<keyword evidence="3" id="KW-0520">NAD</keyword>
<dbReference type="InterPro" id="IPR029753">
    <property type="entry name" value="D-isomer_DH_CS"/>
</dbReference>
<dbReference type="Pfam" id="PF02826">
    <property type="entry name" value="2-Hacid_dh_C"/>
    <property type="match status" value="1"/>
</dbReference>
<dbReference type="PANTHER" id="PTHR43333:SF1">
    <property type="entry name" value="D-ISOMER SPECIFIC 2-HYDROXYACID DEHYDROGENASE NAD-BINDING DOMAIN-CONTAINING PROTEIN"/>
    <property type="match status" value="1"/>
</dbReference>
<dbReference type="InterPro" id="IPR006140">
    <property type="entry name" value="D-isomer_DH_NAD-bd"/>
</dbReference>
<dbReference type="SUPFAM" id="SSF51735">
    <property type="entry name" value="NAD(P)-binding Rossmann-fold domains"/>
    <property type="match status" value="1"/>
</dbReference>
<keyword evidence="8" id="KW-1185">Reference proteome</keyword>
<feature type="domain" description="D-isomer specific 2-hydroxyacid dehydrogenase catalytic" evidence="5">
    <location>
        <begin position="25"/>
        <end position="320"/>
    </location>
</feature>
<reference evidence="8" key="1">
    <citation type="submission" date="2016-12" db="EMBL/GenBank/DDBJ databases">
        <authorList>
            <person name="Varghese N."/>
            <person name="Submissions S."/>
        </authorList>
    </citation>
    <scope>NUCLEOTIDE SEQUENCE [LARGE SCALE GENOMIC DNA]</scope>
    <source>
        <strain evidence="8">DSM 11544</strain>
    </source>
</reference>
<evidence type="ECO:0000256" key="2">
    <source>
        <dbReference type="ARBA" id="ARBA00023002"/>
    </source>
</evidence>